<dbReference type="AlphaFoldDB" id="A0A165BB18"/>
<keyword evidence="2" id="KW-1185">Reference proteome</keyword>
<organism evidence="1 2">
    <name type="scientific">Laetiporus sulphureus 93-53</name>
    <dbReference type="NCBI Taxonomy" id="1314785"/>
    <lineage>
        <taxon>Eukaryota</taxon>
        <taxon>Fungi</taxon>
        <taxon>Dikarya</taxon>
        <taxon>Basidiomycota</taxon>
        <taxon>Agaricomycotina</taxon>
        <taxon>Agaricomycetes</taxon>
        <taxon>Polyporales</taxon>
        <taxon>Laetiporus</taxon>
    </lineage>
</organism>
<evidence type="ECO:0000313" key="1">
    <source>
        <dbReference type="EMBL" id="KZT00651.1"/>
    </source>
</evidence>
<evidence type="ECO:0000313" key="2">
    <source>
        <dbReference type="Proteomes" id="UP000076871"/>
    </source>
</evidence>
<sequence length="302" mass="33850">MRPCFEEVSVHSMLEGQLDCTWPMSHERLAFEPVMLRGPMGSANQGAPLRAENLQSGLFEGSLTQTAGVVRAIYCMQYAGPQSCAGVQVPNQQATRGAQSTDGRTIPVESGKRNQNPHCEIVGECGAVHLWKCRRFLDFLFPALVFKLQASKEEGTHQVTSCSSSPVLRSSGKTSQKENSKPFCLLYHDVVTRIPGELDSRCIHAQSQHILLHCENDAQTISRRPPGFIMSHSLKYFENLSDTIRFPSILRRVERLPMGIHFIAMQHNLLEDQCHFRIATDLLDVSTTISNHHKHAITLMRM</sequence>
<dbReference type="GeneID" id="63819869"/>
<name>A0A165BB18_9APHY</name>
<dbReference type="InParanoid" id="A0A165BB18"/>
<dbReference type="RefSeq" id="XP_040758391.1">
    <property type="nucleotide sequence ID" value="XM_040902838.1"/>
</dbReference>
<protein>
    <submittedName>
        <fullName evidence="1">Uncharacterized protein</fullName>
    </submittedName>
</protein>
<dbReference type="EMBL" id="KV427680">
    <property type="protein sequence ID" value="KZT00651.1"/>
    <property type="molecule type" value="Genomic_DNA"/>
</dbReference>
<proteinExistence type="predicted"/>
<reference evidence="1 2" key="1">
    <citation type="journal article" date="2016" name="Mol. Biol. Evol.">
        <title>Comparative Genomics of Early-Diverging Mushroom-Forming Fungi Provides Insights into the Origins of Lignocellulose Decay Capabilities.</title>
        <authorList>
            <person name="Nagy L.G."/>
            <person name="Riley R."/>
            <person name="Tritt A."/>
            <person name="Adam C."/>
            <person name="Daum C."/>
            <person name="Floudas D."/>
            <person name="Sun H."/>
            <person name="Yadav J.S."/>
            <person name="Pangilinan J."/>
            <person name="Larsson K.H."/>
            <person name="Matsuura K."/>
            <person name="Barry K."/>
            <person name="Labutti K."/>
            <person name="Kuo R."/>
            <person name="Ohm R.A."/>
            <person name="Bhattacharya S.S."/>
            <person name="Shirouzu T."/>
            <person name="Yoshinaga Y."/>
            <person name="Martin F.M."/>
            <person name="Grigoriev I.V."/>
            <person name="Hibbett D.S."/>
        </authorList>
    </citation>
    <scope>NUCLEOTIDE SEQUENCE [LARGE SCALE GENOMIC DNA]</scope>
    <source>
        <strain evidence="1 2">93-53</strain>
    </source>
</reference>
<dbReference type="Proteomes" id="UP000076871">
    <property type="component" value="Unassembled WGS sequence"/>
</dbReference>
<accession>A0A165BB18</accession>
<gene>
    <name evidence="1" type="ORF">LAESUDRAFT_531548</name>
</gene>